<organism evidence="1 2">
    <name type="scientific">Muricoccus vinaceus</name>
    <dbReference type="NCBI Taxonomy" id="424704"/>
    <lineage>
        <taxon>Bacteria</taxon>
        <taxon>Pseudomonadati</taxon>
        <taxon>Pseudomonadota</taxon>
        <taxon>Alphaproteobacteria</taxon>
        <taxon>Acetobacterales</taxon>
        <taxon>Roseomonadaceae</taxon>
        <taxon>Muricoccus</taxon>
    </lineage>
</organism>
<dbReference type="InterPro" id="IPR018755">
    <property type="entry name" value="Phage_Mu_Gp48"/>
</dbReference>
<dbReference type="EMBL" id="JBHLVZ010000002">
    <property type="protein sequence ID" value="MFC0384326.1"/>
    <property type="molecule type" value="Genomic_DNA"/>
</dbReference>
<evidence type="ECO:0000313" key="2">
    <source>
        <dbReference type="Proteomes" id="UP001589789"/>
    </source>
</evidence>
<reference evidence="1 2" key="1">
    <citation type="submission" date="2024-09" db="EMBL/GenBank/DDBJ databases">
        <authorList>
            <person name="Sun Q."/>
            <person name="Mori K."/>
        </authorList>
    </citation>
    <scope>NUCLEOTIDE SEQUENCE [LARGE SCALE GENOMIC DNA]</scope>
    <source>
        <strain evidence="1 2">CCM 7468</strain>
    </source>
</reference>
<accession>A0ABV6ILM4</accession>
<protein>
    <submittedName>
        <fullName evidence="1">YmfQ family protein</fullName>
    </submittedName>
</protein>
<evidence type="ECO:0000313" key="1">
    <source>
        <dbReference type="EMBL" id="MFC0384326.1"/>
    </source>
</evidence>
<proteinExistence type="predicted"/>
<dbReference type="Proteomes" id="UP001589789">
    <property type="component" value="Unassembled WGS sequence"/>
</dbReference>
<dbReference type="RefSeq" id="WP_377048372.1">
    <property type="nucleotide sequence ID" value="NZ_JBHLVZ010000002.1"/>
</dbReference>
<name>A0ABV6ILM4_9PROT</name>
<gene>
    <name evidence="1" type="ORF">ACFFIC_02030</name>
</gene>
<dbReference type="Pfam" id="PF10076">
    <property type="entry name" value="Phage_Mu_Gp48"/>
    <property type="match status" value="1"/>
</dbReference>
<sequence length="199" mass="20854">MALTVPSVGAYAAAILAYLPRGRIWPRDMAASMAVTAKGLAPTAQRLDARAVALLADAFPPQAYELLPEWERTLGLPDPCSGLAATLQQRQAQVKARLTATGGQSAAYFIAVAASLGFTITIENFAPARAGLMRAGDPVYGDDWAHAWRVHAPEATVTYFAAGASTAGEPLAAWGNAVLECALARIRPAHTTLTFAYGS</sequence>
<comment type="caution">
    <text evidence="1">The sequence shown here is derived from an EMBL/GenBank/DDBJ whole genome shotgun (WGS) entry which is preliminary data.</text>
</comment>
<keyword evidence="2" id="KW-1185">Reference proteome</keyword>